<dbReference type="GO" id="GO:0047330">
    <property type="term" value="F:polyphosphate-glucose phosphotransferase activity"/>
    <property type="evidence" value="ECO:0007669"/>
    <property type="project" value="UniProtKB-EC"/>
</dbReference>
<dbReference type="Pfam" id="PF00480">
    <property type="entry name" value="ROK"/>
    <property type="match status" value="1"/>
</dbReference>
<reference evidence="2 3" key="1">
    <citation type="journal article" date="2015" name="Genome Announc.">
        <title>Complete Genome Sequence and Annotation of Corynebacterium singulare DSM 44357, Isolated from a Human Semen Specimen.</title>
        <authorList>
            <person name="Merten M."/>
            <person name="Brinkrolf K."/>
            <person name="Albersmeier A."/>
            <person name="Kutter Y."/>
            <person name="Ruckert C."/>
            <person name="Tauch A."/>
        </authorList>
    </citation>
    <scope>NUCLEOTIDE SEQUENCE [LARGE SCALE GENOMIC DNA]</scope>
    <source>
        <strain evidence="2">IBS B52218</strain>
    </source>
</reference>
<sequence>MFHVHCRLSLSIFTVVDTTTADTICTHLRVHVPKLETMTAQHSEHDVPHHEGHSFGIDVGGSGIKGAEVDLATGEFVGDRLKIATPKPATPQAVAEVIAHIVSEKGWDGPVGITMPSVVKNQVIRSAANIDKSWIGIDAQELFGAYLDAPFTVLNDADAAGLAEVAYGDDIARTGPVIFLTLGTGIGSAFLLDGQLFPNTEIGHLIVGEKEAEQQASSAVKDREELKTKQWAKRVNRVLHDYEALFNPSAFIIGGGISRKFDKWGEYLSIDTPVVAAQLRNRAGIVGAAMAAKEGIRP</sequence>
<dbReference type="InterPro" id="IPR043129">
    <property type="entry name" value="ATPase_NBD"/>
</dbReference>
<dbReference type="STRING" id="161899.CSING_07935"/>
<accession>A0A0B6F539</accession>
<comment type="similarity">
    <text evidence="1">Belongs to the ROK (NagC/XylR) family.</text>
</comment>
<dbReference type="SUPFAM" id="SSF53067">
    <property type="entry name" value="Actin-like ATPase domain"/>
    <property type="match status" value="1"/>
</dbReference>
<dbReference type="KEGG" id="csx:CSING_07935"/>
<name>A0A0B6F539_9CORY</name>
<dbReference type="PANTHER" id="PTHR18964:SF146">
    <property type="entry name" value="POLYPHOSPHATE GLUCOKINASE"/>
    <property type="match status" value="1"/>
</dbReference>
<keyword evidence="2" id="KW-0418">Kinase</keyword>
<keyword evidence="2" id="KW-0808">Transferase</keyword>
<dbReference type="CDD" id="cd24058">
    <property type="entry name" value="ASKHA_NBD_ROK_PPGK"/>
    <property type="match status" value="1"/>
</dbReference>
<dbReference type="Gene3D" id="3.30.420.40">
    <property type="match status" value="2"/>
</dbReference>
<dbReference type="Proteomes" id="UP000031890">
    <property type="component" value="Chromosome"/>
</dbReference>
<evidence type="ECO:0000313" key="2">
    <source>
        <dbReference type="EMBL" id="AJI79106.1"/>
    </source>
</evidence>
<proteinExistence type="inferred from homology"/>
<dbReference type="PANTHER" id="PTHR18964">
    <property type="entry name" value="ROK (REPRESSOR, ORF, KINASE) FAMILY"/>
    <property type="match status" value="1"/>
</dbReference>
<dbReference type="AlphaFoldDB" id="A0A0B6F539"/>
<dbReference type="InterPro" id="IPR000600">
    <property type="entry name" value="ROK"/>
</dbReference>
<evidence type="ECO:0000256" key="1">
    <source>
        <dbReference type="ARBA" id="ARBA00006479"/>
    </source>
</evidence>
<dbReference type="NCBIfam" id="NF045942">
    <property type="entry name" value="PolPhglucPhase"/>
    <property type="match status" value="1"/>
</dbReference>
<gene>
    <name evidence="2" type="primary">ppgK</name>
    <name evidence="2" type="ORF">CSING_07935</name>
</gene>
<dbReference type="EC" id="2.7.1.63" evidence="2"/>
<dbReference type="EMBL" id="CP010827">
    <property type="protein sequence ID" value="AJI79106.1"/>
    <property type="molecule type" value="Genomic_DNA"/>
</dbReference>
<protein>
    <submittedName>
        <fullName evidence="2">Transcriptional regulator/sugar kinase</fullName>
        <ecNumber evidence="2">2.7.1.63</ecNumber>
    </submittedName>
</protein>
<dbReference type="HOGENOM" id="CLU_065796_0_0_11"/>
<evidence type="ECO:0000313" key="3">
    <source>
        <dbReference type="Proteomes" id="UP000031890"/>
    </source>
</evidence>
<organism evidence="2 3">
    <name type="scientific">Corynebacterium singulare</name>
    <dbReference type="NCBI Taxonomy" id="161899"/>
    <lineage>
        <taxon>Bacteria</taxon>
        <taxon>Bacillati</taxon>
        <taxon>Actinomycetota</taxon>
        <taxon>Actinomycetes</taxon>
        <taxon>Mycobacteriales</taxon>
        <taxon>Corynebacteriaceae</taxon>
        <taxon>Corynebacterium</taxon>
    </lineage>
</organism>